<feature type="domain" description="NADP-dependent oxidoreductase" evidence="5">
    <location>
        <begin position="18"/>
        <end position="301"/>
    </location>
</feature>
<dbReference type="OrthoDB" id="416253at2759"/>
<keyword evidence="3" id="KW-0560">Oxidoreductase</keyword>
<reference evidence="6" key="1">
    <citation type="submission" date="2021-06" db="EMBL/GenBank/DDBJ databases">
        <authorList>
            <person name="Hodson N. C."/>
            <person name="Mongue J. A."/>
            <person name="Jaron S. K."/>
        </authorList>
    </citation>
    <scope>NUCLEOTIDE SEQUENCE</scope>
</reference>
<dbReference type="InterPro" id="IPR023210">
    <property type="entry name" value="NADP_OxRdtase_dom"/>
</dbReference>
<evidence type="ECO:0000256" key="4">
    <source>
        <dbReference type="SAM" id="MobiDB-lite"/>
    </source>
</evidence>
<evidence type="ECO:0000313" key="7">
    <source>
        <dbReference type="Proteomes" id="UP000708208"/>
    </source>
</evidence>
<dbReference type="AlphaFoldDB" id="A0A8J2L5B5"/>
<sequence length="323" mass="36677">MAKNYLEFFNGHKMPIVGLGMWQADKPEEIDLAVERAIDVGYRHFDTATLYSNEEGLGRGLKKALEAGKVKREDLFIVTKLPWHANEASRVSRFMKASLKRLQFDYVDLYLVHWPQGVKYVDDETLSPMDDNGRMLVDPTTNLEAVWKAMEEQVDAGLARSIGISNYTPKQIERIMKVARIQPANHQIEVHAYFQNKELVAASQKHNITVCAYGPLGSPGRKTYTYNGFSYEVPPLFEDPLIVEIANKHGKTPAQVLLRFLTQKNLSVIPKSTNPQRLKENIDILDFEITDEELGKIDKLDKGETGRSFPTLPGMKDHPECPF</sequence>
<comment type="similarity">
    <text evidence="1">Belongs to the aldo/keto reductase family.</text>
</comment>
<dbReference type="Proteomes" id="UP000708208">
    <property type="component" value="Unassembled WGS sequence"/>
</dbReference>
<accession>A0A8J2L5B5</accession>
<dbReference type="PIRSF" id="PIRSF000097">
    <property type="entry name" value="AKR"/>
    <property type="match status" value="1"/>
</dbReference>
<evidence type="ECO:0000256" key="2">
    <source>
        <dbReference type="ARBA" id="ARBA00022857"/>
    </source>
</evidence>
<evidence type="ECO:0000259" key="5">
    <source>
        <dbReference type="Pfam" id="PF00248"/>
    </source>
</evidence>
<dbReference type="PANTHER" id="PTHR11732">
    <property type="entry name" value="ALDO/KETO REDUCTASE"/>
    <property type="match status" value="1"/>
</dbReference>
<evidence type="ECO:0000256" key="1">
    <source>
        <dbReference type="ARBA" id="ARBA00007905"/>
    </source>
</evidence>
<dbReference type="GO" id="GO:0016491">
    <property type="term" value="F:oxidoreductase activity"/>
    <property type="evidence" value="ECO:0007669"/>
    <property type="project" value="UniProtKB-KW"/>
</dbReference>
<evidence type="ECO:0000313" key="6">
    <source>
        <dbReference type="EMBL" id="CAG7815734.1"/>
    </source>
</evidence>
<keyword evidence="7" id="KW-1185">Reference proteome</keyword>
<evidence type="ECO:0000256" key="3">
    <source>
        <dbReference type="ARBA" id="ARBA00023002"/>
    </source>
</evidence>
<feature type="region of interest" description="Disordered" evidence="4">
    <location>
        <begin position="300"/>
        <end position="323"/>
    </location>
</feature>
<dbReference type="FunFam" id="3.20.20.100:FF:000006">
    <property type="entry name" value="Aldo-keto reductase family 1 member A1"/>
    <property type="match status" value="1"/>
</dbReference>
<comment type="caution">
    <text evidence="6">The sequence shown here is derived from an EMBL/GenBank/DDBJ whole genome shotgun (WGS) entry which is preliminary data.</text>
</comment>
<organism evidence="6 7">
    <name type="scientific">Allacma fusca</name>
    <dbReference type="NCBI Taxonomy" id="39272"/>
    <lineage>
        <taxon>Eukaryota</taxon>
        <taxon>Metazoa</taxon>
        <taxon>Ecdysozoa</taxon>
        <taxon>Arthropoda</taxon>
        <taxon>Hexapoda</taxon>
        <taxon>Collembola</taxon>
        <taxon>Symphypleona</taxon>
        <taxon>Sminthuridae</taxon>
        <taxon>Allacma</taxon>
    </lineage>
</organism>
<name>A0A8J2L5B5_9HEXA</name>
<dbReference type="InterPro" id="IPR020471">
    <property type="entry name" value="AKR"/>
</dbReference>
<dbReference type="PROSITE" id="PS00062">
    <property type="entry name" value="ALDOKETO_REDUCTASE_2"/>
    <property type="match status" value="1"/>
</dbReference>
<keyword evidence="2" id="KW-0521">NADP</keyword>
<dbReference type="PROSITE" id="PS00798">
    <property type="entry name" value="ALDOKETO_REDUCTASE_1"/>
    <property type="match status" value="1"/>
</dbReference>
<dbReference type="InterPro" id="IPR018170">
    <property type="entry name" value="Aldo/ket_reductase_CS"/>
</dbReference>
<gene>
    <name evidence="6" type="ORF">AFUS01_LOCUS26396</name>
</gene>
<dbReference type="EMBL" id="CAJVCH010352036">
    <property type="protein sequence ID" value="CAG7815734.1"/>
    <property type="molecule type" value="Genomic_DNA"/>
</dbReference>
<protein>
    <recommendedName>
        <fullName evidence="5">NADP-dependent oxidoreductase domain-containing protein</fullName>
    </recommendedName>
</protein>
<proteinExistence type="inferred from homology"/>
<dbReference type="Pfam" id="PF00248">
    <property type="entry name" value="Aldo_ket_red"/>
    <property type="match status" value="1"/>
</dbReference>
<dbReference type="PROSITE" id="PS00063">
    <property type="entry name" value="ALDOKETO_REDUCTASE_3"/>
    <property type="match status" value="1"/>
</dbReference>